<gene>
    <name evidence="14 18" type="primary">cysC</name>
    <name evidence="18" type="ORF">JI742_10250</name>
</gene>
<feature type="domain" description="APS kinase" evidence="17">
    <location>
        <begin position="48"/>
        <end position="195"/>
    </location>
</feature>
<dbReference type="HAMAP" id="MF_00065">
    <property type="entry name" value="Adenylyl_sulf_kinase"/>
    <property type="match status" value="1"/>
</dbReference>
<dbReference type="Gene3D" id="3.40.50.300">
    <property type="entry name" value="P-loop containing nucleotide triphosphate hydrolases"/>
    <property type="match status" value="1"/>
</dbReference>
<evidence type="ECO:0000256" key="7">
    <source>
        <dbReference type="ARBA" id="ARBA00022679"/>
    </source>
</evidence>
<evidence type="ECO:0000256" key="16">
    <source>
        <dbReference type="SAM" id="MobiDB-lite"/>
    </source>
</evidence>
<keyword evidence="10 14" id="KW-0067">ATP-binding</keyword>
<sequence length="220" mass="23404">MATPTPTPTPTPAPGPAQRPGDGGGELYAQALSVSKLDRAVLLGQTPRVLWLTGLSGAGKSTIANAVCARLHHQGRATYLLDGDHLRGGLSCDLGFSEADRKEQVRRVAEVARLMVDAGLIVLTALISPFRADRALARGRFAPGEFLEVFVDVPLAVAEARDPKRLYAKARAGTLASFTGIGSRYEPPLDPELHLRTDREALDVCVERVLALLNPPAAGR</sequence>
<evidence type="ECO:0000256" key="5">
    <source>
        <dbReference type="ARBA" id="ARBA00012121"/>
    </source>
</evidence>
<feature type="binding site" evidence="14">
    <location>
        <begin position="54"/>
        <end position="61"/>
    </location>
    <ligand>
        <name>ATP</name>
        <dbReference type="ChEBI" id="CHEBI:30616"/>
    </ligand>
</feature>
<evidence type="ECO:0000256" key="9">
    <source>
        <dbReference type="ARBA" id="ARBA00022777"/>
    </source>
</evidence>
<dbReference type="InterPro" id="IPR002891">
    <property type="entry name" value="APS"/>
</dbReference>
<dbReference type="SUPFAM" id="SSF52540">
    <property type="entry name" value="P-loop containing nucleoside triphosphate hydrolases"/>
    <property type="match status" value="1"/>
</dbReference>
<comment type="similarity">
    <text evidence="4 14 15">Belongs to the APS kinase family.</text>
</comment>
<name>A0A9X1BR22_9BURK</name>
<evidence type="ECO:0000313" key="18">
    <source>
        <dbReference type="EMBL" id="MBL0720271.1"/>
    </source>
</evidence>
<comment type="caution">
    <text evidence="18">The sequence shown here is derived from an EMBL/GenBank/DDBJ whole genome shotgun (WGS) entry which is preliminary data.</text>
</comment>
<dbReference type="GO" id="GO:0000103">
    <property type="term" value="P:sulfate assimilation"/>
    <property type="evidence" value="ECO:0007669"/>
    <property type="project" value="UniProtKB-UniRule"/>
</dbReference>
<dbReference type="NCBIfam" id="NF003013">
    <property type="entry name" value="PRK03846.1"/>
    <property type="match status" value="1"/>
</dbReference>
<accession>A0A9X1BR22</accession>
<organism evidence="18 19">
    <name type="scientific">Aquariibacter lacus</name>
    <dbReference type="NCBI Taxonomy" id="2801332"/>
    <lineage>
        <taxon>Bacteria</taxon>
        <taxon>Pseudomonadati</taxon>
        <taxon>Pseudomonadota</taxon>
        <taxon>Betaproteobacteria</taxon>
        <taxon>Burkholderiales</taxon>
        <taxon>Sphaerotilaceae</taxon>
        <taxon>Aquariibacter</taxon>
    </lineage>
</organism>
<evidence type="ECO:0000313" key="19">
    <source>
        <dbReference type="Proteomes" id="UP000643207"/>
    </source>
</evidence>
<comment type="function">
    <text evidence="2 14 15">Catalyzes the synthesis of activated sulfate.</text>
</comment>
<evidence type="ECO:0000256" key="14">
    <source>
        <dbReference type="HAMAP-Rule" id="MF_00065"/>
    </source>
</evidence>
<evidence type="ECO:0000256" key="1">
    <source>
        <dbReference type="ARBA" id="ARBA00001823"/>
    </source>
</evidence>
<proteinExistence type="inferred from homology"/>
<keyword evidence="19" id="KW-1185">Reference proteome</keyword>
<dbReference type="GO" id="GO:0070814">
    <property type="term" value="P:hydrogen sulfide biosynthetic process"/>
    <property type="evidence" value="ECO:0007669"/>
    <property type="project" value="UniProtKB-UniRule"/>
</dbReference>
<dbReference type="CDD" id="cd02027">
    <property type="entry name" value="APSK"/>
    <property type="match status" value="1"/>
</dbReference>
<evidence type="ECO:0000256" key="12">
    <source>
        <dbReference type="ARBA" id="ARBA00031393"/>
    </source>
</evidence>
<feature type="region of interest" description="Disordered" evidence="16">
    <location>
        <begin position="1"/>
        <end position="24"/>
    </location>
</feature>
<evidence type="ECO:0000256" key="6">
    <source>
        <dbReference type="ARBA" id="ARBA00018163"/>
    </source>
</evidence>
<dbReference type="PANTHER" id="PTHR11055">
    <property type="entry name" value="BIFUNCTIONAL 3'-PHOSPHOADENOSINE 5'-PHOSPHOSULFATE SYNTHASE"/>
    <property type="match status" value="1"/>
</dbReference>
<dbReference type="InterPro" id="IPR059117">
    <property type="entry name" value="APS_kinase_dom"/>
</dbReference>
<dbReference type="GO" id="GO:0004020">
    <property type="term" value="F:adenylylsulfate kinase activity"/>
    <property type="evidence" value="ECO:0007669"/>
    <property type="project" value="UniProtKB-UniRule"/>
</dbReference>
<dbReference type="PANTHER" id="PTHR11055:SF63">
    <property type="entry name" value="ADENYLYL-SULFATE KINASE 1, CHLOROPLASTIC"/>
    <property type="match status" value="1"/>
</dbReference>
<feature type="active site" description="Phosphoserine intermediate" evidence="14">
    <location>
        <position position="128"/>
    </location>
</feature>
<dbReference type="RefSeq" id="WP_201826197.1">
    <property type="nucleotide sequence ID" value="NZ_JAERRA010000001.1"/>
</dbReference>
<comment type="pathway">
    <text evidence="3 14 15">Sulfur metabolism; hydrogen sulfide biosynthesis; sulfite from sulfate: step 2/3.</text>
</comment>
<dbReference type="EMBL" id="JAERRA010000001">
    <property type="protein sequence ID" value="MBL0720271.1"/>
    <property type="molecule type" value="Genomic_DNA"/>
</dbReference>
<evidence type="ECO:0000256" key="13">
    <source>
        <dbReference type="ARBA" id="ARBA00031464"/>
    </source>
</evidence>
<dbReference type="Proteomes" id="UP000643207">
    <property type="component" value="Unassembled WGS sequence"/>
</dbReference>
<dbReference type="Pfam" id="PF01583">
    <property type="entry name" value="APS_kinase"/>
    <property type="match status" value="1"/>
</dbReference>
<feature type="compositionally biased region" description="Pro residues" evidence="16">
    <location>
        <begin position="1"/>
        <end position="17"/>
    </location>
</feature>
<dbReference type="GO" id="GO:0005524">
    <property type="term" value="F:ATP binding"/>
    <property type="evidence" value="ECO:0007669"/>
    <property type="project" value="UniProtKB-UniRule"/>
</dbReference>
<evidence type="ECO:0000256" key="10">
    <source>
        <dbReference type="ARBA" id="ARBA00022840"/>
    </source>
</evidence>
<keyword evidence="9 14" id="KW-0418">Kinase</keyword>
<dbReference type="NCBIfam" id="TIGR00455">
    <property type="entry name" value="apsK"/>
    <property type="match status" value="1"/>
</dbReference>
<reference evidence="18 19" key="1">
    <citation type="submission" date="2021-01" db="EMBL/GenBank/DDBJ databases">
        <title>Piscinibacter sp. Jin2 Genome sequencing and assembly.</title>
        <authorList>
            <person name="Kim I."/>
        </authorList>
    </citation>
    <scope>NUCLEOTIDE SEQUENCE [LARGE SCALE GENOMIC DNA]</scope>
    <source>
        <strain evidence="18 19">Jin2</strain>
    </source>
</reference>
<evidence type="ECO:0000256" key="2">
    <source>
        <dbReference type="ARBA" id="ARBA00002632"/>
    </source>
</evidence>
<dbReference type="InterPro" id="IPR027417">
    <property type="entry name" value="P-loop_NTPase"/>
</dbReference>
<evidence type="ECO:0000256" key="4">
    <source>
        <dbReference type="ARBA" id="ARBA00007008"/>
    </source>
</evidence>
<dbReference type="AlphaFoldDB" id="A0A9X1BR22"/>
<evidence type="ECO:0000256" key="11">
    <source>
        <dbReference type="ARBA" id="ARBA00029724"/>
    </source>
</evidence>
<evidence type="ECO:0000256" key="3">
    <source>
        <dbReference type="ARBA" id="ARBA00004806"/>
    </source>
</evidence>
<keyword evidence="7 14" id="KW-0808">Transferase</keyword>
<keyword evidence="8 14" id="KW-0547">Nucleotide-binding</keyword>
<protein>
    <recommendedName>
        <fullName evidence="6 14">Adenylyl-sulfate kinase</fullName>
        <ecNumber evidence="5 14">2.7.1.25</ecNumber>
    </recommendedName>
    <alternativeName>
        <fullName evidence="12 14">APS kinase</fullName>
    </alternativeName>
    <alternativeName>
        <fullName evidence="13 14">ATP adenosine-5'-phosphosulfate 3'-phosphotransferase</fullName>
    </alternativeName>
    <alternativeName>
        <fullName evidence="11 14">Adenosine-5'-phosphosulfate kinase</fullName>
    </alternativeName>
</protein>
<comment type="catalytic activity">
    <reaction evidence="1 14 15">
        <text>adenosine 5'-phosphosulfate + ATP = 3'-phosphoadenylyl sulfate + ADP + H(+)</text>
        <dbReference type="Rhea" id="RHEA:24152"/>
        <dbReference type="ChEBI" id="CHEBI:15378"/>
        <dbReference type="ChEBI" id="CHEBI:30616"/>
        <dbReference type="ChEBI" id="CHEBI:58243"/>
        <dbReference type="ChEBI" id="CHEBI:58339"/>
        <dbReference type="ChEBI" id="CHEBI:456216"/>
        <dbReference type="EC" id="2.7.1.25"/>
    </reaction>
</comment>
<evidence type="ECO:0000256" key="8">
    <source>
        <dbReference type="ARBA" id="ARBA00022741"/>
    </source>
</evidence>
<evidence type="ECO:0000259" key="17">
    <source>
        <dbReference type="Pfam" id="PF01583"/>
    </source>
</evidence>
<dbReference type="EC" id="2.7.1.25" evidence="5 14"/>
<keyword evidence="14" id="KW-0597">Phosphoprotein</keyword>
<evidence type="ECO:0000256" key="15">
    <source>
        <dbReference type="RuleBase" id="RU004347"/>
    </source>
</evidence>